<gene>
    <name evidence="1" type="ORF">A3G33_01425</name>
</gene>
<organism evidence="1 2">
    <name type="scientific">Candidatus Danuiimicrobium aquiferis</name>
    <dbReference type="NCBI Taxonomy" id="1801832"/>
    <lineage>
        <taxon>Bacteria</taxon>
        <taxon>Pseudomonadati</taxon>
        <taxon>Candidatus Omnitrophota</taxon>
        <taxon>Candidatus Danuiimicrobium</taxon>
    </lineage>
</organism>
<comment type="caution">
    <text evidence="1">The sequence shown here is derived from an EMBL/GenBank/DDBJ whole genome shotgun (WGS) entry which is preliminary data.</text>
</comment>
<evidence type="ECO:0000313" key="1">
    <source>
        <dbReference type="EMBL" id="OGW99063.1"/>
    </source>
</evidence>
<protein>
    <submittedName>
        <fullName evidence="1">Uncharacterized protein</fullName>
    </submittedName>
</protein>
<dbReference type="Proteomes" id="UP000178187">
    <property type="component" value="Unassembled WGS sequence"/>
</dbReference>
<dbReference type="AlphaFoldDB" id="A0A1G1L1M6"/>
<dbReference type="EMBL" id="MHFR01000016">
    <property type="protein sequence ID" value="OGW99063.1"/>
    <property type="molecule type" value="Genomic_DNA"/>
</dbReference>
<name>A0A1G1L1M6_9BACT</name>
<reference evidence="1 2" key="1">
    <citation type="journal article" date="2016" name="Nat. Commun.">
        <title>Thousands of microbial genomes shed light on interconnected biogeochemical processes in an aquifer system.</title>
        <authorList>
            <person name="Anantharaman K."/>
            <person name="Brown C.T."/>
            <person name="Hug L.A."/>
            <person name="Sharon I."/>
            <person name="Castelle C.J."/>
            <person name="Probst A.J."/>
            <person name="Thomas B.C."/>
            <person name="Singh A."/>
            <person name="Wilkins M.J."/>
            <person name="Karaoz U."/>
            <person name="Brodie E.L."/>
            <person name="Williams K.H."/>
            <person name="Hubbard S.S."/>
            <person name="Banfield J.F."/>
        </authorList>
    </citation>
    <scope>NUCLEOTIDE SEQUENCE [LARGE SCALE GENOMIC DNA]</scope>
</reference>
<proteinExistence type="predicted"/>
<sequence length="250" mass="29287">MTEQIHNSCVHDFEQLLQYVAENKIALTPKQSLIPLRHIKTVMQRFQIQESHEHCIGDRAYKTRDEMEYPRFYFLDLLAIGGRLLKITGKNLLAKGPNWETFFAAEQRERGFLIFHAFRYGFNIENWLLRGGDFGAQLEEKAEMIWPRILDWRDGNRVEWKSWSQGLIRDCGVHWNSIDQTHAEDLAIWGLEYCFVKPLEYMGLLEVEREGKAFSRLRSIQLNQIGCNLFARLLTKSGQFIAAISPYSLN</sequence>
<accession>A0A1G1L1M6</accession>
<evidence type="ECO:0000313" key="2">
    <source>
        <dbReference type="Proteomes" id="UP000178187"/>
    </source>
</evidence>